<evidence type="ECO:0000256" key="37">
    <source>
        <dbReference type="ARBA" id="ARBA00049143"/>
    </source>
</evidence>
<evidence type="ECO:0000256" key="2">
    <source>
        <dbReference type="ARBA" id="ARBA00001613"/>
    </source>
</evidence>
<dbReference type="Pfam" id="PF06350">
    <property type="entry name" value="HSL_N"/>
    <property type="match status" value="1"/>
</dbReference>
<dbReference type="PANTHER" id="PTHR23025">
    <property type="entry name" value="TRIACYLGLYCEROL LIPASE"/>
    <property type="match status" value="1"/>
</dbReference>
<comment type="catalytic activity">
    <reaction evidence="39">
        <text>1,3-di-(9Z-octadecenoyl)-glycerol + H2O = 1-(9Z-octadecenoyl)-glycerol + (9Z)-octadecenoate + H(+)</text>
        <dbReference type="Rhea" id="RHEA:39939"/>
        <dbReference type="ChEBI" id="CHEBI:15377"/>
        <dbReference type="ChEBI" id="CHEBI:15378"/>
        <dbReference type="ChEBI" id="CHEBI:30823"/>
        <dbReference type="ChEBI" id="CHEBI:75342"/>
        <dbReference type="ChEBI" id="CHEBI:75735"/>
    </reaction>
    <physiologicalReaction direction="left-to-right" evidence="39">
        <dbReference type="Rhea" id="RHEA:39940"/>
    </physiologicalReaction>
</comment>
<evidence type="ECO:0000256" key="32">
    <source>
        <dbReference type="ARBA" id="ARBA00047674"/>
    </source>
</evidence>
<dbReference type="InterPro" id="IPR010468">
    <property type="entry name" value="HSL_N"/>
</dbReference>
<evidence type="ECO:0000259" key="44">
    <source>
        <dbReference type="Pfam" id="PF06350"/>
    </source>
</evidence>
<dbReference type="InterPro" id="IPR033140">
    <property type="entry name" value="Lipase_GDXG_put_SER_AS"/>
</dbReference>
<evidence type="ECO:0000256" key="29">
    <source>
        <dbReference type="ARBA" id="ARBA00047458"/>
    </source>
</evidence>
<comment type="pathway">
    <text evidence="8">Lipid metabolism.</text>
</comment>
<feature type="compositionally biased region" description="Polar residues" evidence="43">
    <location>
        <begin position="872"/>
        <end position="899"/>
    </location>
</feature>
<comment type="catalytic activity">
    <reaction evidence="33">
        <text>1,2,3-tri-(9Z-octadecenoyl)-glycerol + H2O = di-(9Z)-octadecenoylglycerol + (9Z)-octadecenoate + H(+)</text>
        <dbReference type="Rhea" id="RHEA:38575"/>
        <dbReference type="ChEBI" id="CHEBI:15377"/>
        <dbReference type="ChEBI" id="CHEBI:15378"/>
        <dbReference type="ChEBI" id="CHEBI:30823"/>
        <dbReference type="ChEBI" id="CHEBI:53753"/>
        <dbReference type="ChEBI" id="CHEBI:75945"/>
    </reaction>
    <physiologicalReaction direction="left-to-right" evidence="33">
        <dbReference type="Rhea" id="RHEA:38576"/>
    </physiologicalReaction>
</comment>
<dbReference type="VEuPathDB" id="HostDB:ENSMFAG00000030784"/>
<feature type="region of interest" description="Disordered" evidence="43">
    <location>
        <begin position="829"/>
        <end position="903"/>
    </location>
</feature>
<evidence type="ECO:0000256" key="31">
    <source>
        <dbReference type="ARBA" id="ARBA00047653"/>
    </source>
</evidence>
<evidence type="ECO:0000256" key="26">
    <source>
        <dbReference type="ARBA" id="ARBA00031112"/>
    </source>
</evidence>
<comment type="catalytic activity">
    <reaction evidence="30">
        <text>2-(5Z,8Z,11Z,14Z-eicosatetraenoyl)-glycerol + H2O = glycerol + (5Z,8Z,11Z,14Z)-eicosatetraenoate + H(+)</text>
        <dbReference type="Rhea" id="RHEA:26132"/>
        <dbReference type="ChEBI" id="CHEBI:15377"/>
        <dbReference type="ChEBI" id="CHEBI:15378"/>
        <dbReference type="ChEBI" id="CHEBI:17754"/>
        <dbReference type="ChEBI" id="CHEBI:32395"/>
        <dbReference type="ChEBI" id="CHEBI:52392"/>
    </reaction>
    <physiologicalReaction direction="left-to-right" evidence="30">
        <dbReference type="Rhea" id="RHEA:26133"/>
    </physiologicalReaction>
</comment>
<evidence type="ECO:0000256" key="15">
    <source>
        <dbReference type="ARBA" id="ARBA00022548"/>
    </source>
</evidence>
<evidence type="ECO:0000256" key="24">
    <source>
        <dbReference type="ARBA" id="ARBA00023406"/>
    </source>
</evidence>
<evidence type="ECO:0000256" key="41">
    <source>
        <dbReference type="ARBA" id="ARBA00049519"/>
    </source>
</evidence>
<dbReference type="GO" id="GO:0120516">
    <property type="term" value="F:diacylglycerol lipase activity"/>
    <property type="evidence" value="ECO:0007669"/>
    <property type="project" value="Ensembl"/>
</dbReference>
<evidence type="ECO:0000256" key="33">
    <source>
        <dbReference type="ARBA" id="ARBA00048386"/>
    </source>
</evidence>
<evidence type="ECO:0000256" key="17">
    <source>
        <dbReference type="ARBA" id="ARBA00022677"/>
    </source>
</evidence>
<keyword evidence="13" id="KW-1003">Cell membrane</keyword>
<reference evidence="46" key="3">
    <citation type="submission" date="2025-09" db="UniProtKB">
        <authorList>
            <consortium name="Ensembl"/>
        </authorList>
    </citation>
    <scope>IDENTIFICATION</scope>
</reference>
<keyword evidence="15" id="KW-0153">Cholesterol metabolism</keyword>
<feature type="domain" description="Alpha/beta hydrolase fold-3" evidence="45">
    <location>
        <begin position="953"/>
        <end position="1018"/>
    </location>
</feature>
<evidence type="ECO:0000256" key="42">
    <source>
        <dbReference type="PROSITE-ProRule" id="PRU10038"/>
    </source>
</evidence>
<dbReference type="GO" id="GO:0019433">
    <property type="term" value="P:triglyceride catabolic process"/>
    <property type="evidence" value="ECO:0007669"/>
    <property type="project" value="UniProtKB-UniPathway"/>
</dbReference>
<comment type="catalytic activity">
    <reaction evidence="24">
        <text>1-O-hexadecyl-2-acetyl-sn-glycerol + H2O = 1-O-hexadecyl-sn-glycerol + acetate + H(+)</text>
        <dbReference type="Rhea" id="RHEA:38563"/>
        <dbReference type="ChEBI" id="CHEBI:15377"/>
        <dbReference type="ChEBI" id="CHEBI:15378"/>
        <dbReference type="ChEBI" id="CHEBI:30089"/>
        <dbReference type="ChEBI" id="CHEBI:34115"/>
        <dbReference type="ChEBI" id="CHEBI:75936"/>
    </reaction>
    <physiologicalReaction direction="left-to-right" evidence="24">
        <dbReference type="Rhea" id="RHEA:38564"/>
    </physiologicalReaction>
</comment>
<dbReference type="Proteomes" id="UP000233100">
    <property type="component" value="Chromosome 19"/>
</dbReference>
<evidence type="ECO:0000256" key="22">
    <source>
        <dbReference type="ARBA" id="ARBA00023166"/>
    </source>
</evidence>
<comment type="catalytic activity">
    <reaction evidence="32">
        <text>a diacylglycerol + H2O = a monoacylglycerol + a fatty acid + H(+)</text>
        <dbReference type="Rhea" id="RHEA:32731"/>
        <dbReference type="ChEBI" id="CHEBI:15377"/>
        <dbReference type="ChEBI" id="CHEBI:15378"/>
        <dbReference type="ChEBI" id="CHEBI:17408"/>
        <dbReference type="ChEBI" id="CHEBI:18035"/>
        <dbReference type="ChEBI" id="CHEBI:28868"/>
        <dbReference type="EC" id="3.1.1.79"/>
    </reaction>
</comment>
<evidence type="ECO:0000256" key="10">
    <source>
        <dbReference type="ARBA" id="ARBA00013088"/>
    </source>
</evidence>
<reference evidence="46 47" key="1">
    <citation type="submission" date="2013-03" db="EMBL/GenBank/DDBJ databases">
        <authorList>
            <person name="Warren W."/>
            <person name="Wilson R.K."/>
        </authorList>
    </citation>
    <scope>NUCLEOTIDE SEQUENCE</scope>
</reference>
<feature type="domain" description="Hormone-sensitive lipase N-terminal" evidence="44">
    <location>
        <begin position="300"/>
        <end position="607"/>
    </location>
</feature>
<evidence type="ECO:0000256" key="6">
    <source>
        <dbReference type="ARBA" id="ARBA00004514"/>
    </source>
</evidence>
<comment type="catalytic activity">
    <reaction evidence="40">
        <text>2-(9Z-octadecenoyl)-glycerol + H2O = glycerol + (9Z)-octadecenoate + H(+)</text>
        <dbReference type="Rhea" id="RHEA:38491"/>
        <dbReference type="ChEBI" id="CHEBI:15377"/>
        <dbReference type="ChEBI" id="CHEBI:15378"/>
        <dbReference type="ChEBI" id="CHEBI:17754"/>
        <dbReference type="ChEBI" id="CHEBI:30823"/>
        <dbReference type="ChEBI" id="CHEBI:73990"/>
    </reaction>
    <physiologicalReaction direction="left-to-right" evidence="40">
        <dbReference type="Rhea" id="RHEA:38492"/>
    </physiologicalReaction>
</comment>
<dbReference type="GO" id="GO:0004806">
    <property type="term" value="F:triacylglycerol lipase activity"/>
    <property type="evidence" value="ECO:0007669"/>
    <property type="project" value="Ensembl"/>
</dbReference>
<comment type="pathway">
    <text evidence="7">Glycerolipid metabolism; triacylglycerol degradation.</text>
</comment>
<evidence type="ECO:0000256" key="3">
    <source>
        <dbReference type="ARBA" id="ARBA00004236"/>
    </source>
</evidence>
<comment type="catalytic activity">
    <reaction evidence="41">
        <text>1,2-di-(9Z-octadecenoyl)-sn-glycerol + H2O = (9Z-octadecenoyl)-glycerol + (9Z)-octadecenoate + H(+)</text>
        <dbReference type="Rhea" id="RHEA:39935"/>
        <dbReference type="ChEBI" id="CHEBI:15377"/>
        <dbReference type="ChEBI" id="CHEBI:15378"/>
        <dbReference type="ChEBI" id="CHEBI:30823"/>
        <dbReference type="ChEBI" id="CHEBI:52333"/>
        <dbReference type="ChEBI" id="CHEBI:75937"/>
    </reaction>
    <physiologicalReaction direction="left-to-right" evidence="41">
        <dbReference type="Rhea" id="RHEA:39936"/>
    </physiologicalReaction>
</comment>
<evidence type="ECO:0000259" key="45">
    <source>
        <dbReference type="Pfam" id="PF07859"/>
    </source>
</evidence>
<evidence type="ECO:0000256" key="36">
    <source>
        <dbReference type="ARBA" id="ARBA00049053"/>
    </source>
</evidence>
<keyword evidence="21" id="KW-0472">Membrane</keyword>
<keyword evidence="19" id="KW-0442">Lipid degradation</keyword>
<evidence type="ECO:0000256" key="9">
    <source>
        <dbReference type="ARBA" id="ARBA00010515"/>
    </source>
</evidence>
<evidence type="ECO:0000256" key="4">
    <source>
        <dbReference type="ARBA" id="ARBA00004345"/>
    </source>
</evidence>
<comment type="catalytic activity">
    <reaction evidence="29">
        <text>1,2-di-(9Z-octadecenoyl)-glycerol + H2O = 2-(9Z-octadecenoyl)-glycerol + (9Z)-octadecenoate + H(+)</text>
        <dbReference type="Rhea" id="RHEA:38659"/>
        <dbReference type="ChEBI" id="CHEBI:15377"/>
        <dbReference type="ChEBI" id="CHEBI:15378"/>
        <dbReference type="ChEBI" id="CHEBI:30823"/>
        <dbReference type="ChEBI" id="CHEBI:52323"/>
        <dbReference type="ChEBI" id="CHEBI:73990"/>
    </reaction>
    <physiologicalReaction direction="left-to-right" evidence="29">
        <dbReference type="Rhea" id="RHEA:38660"/>
    </physiologicalReaction>
</comment>
<dbReference type="GO" id="GO:0004771">
    <property type="term" value="F:sterol ester esterase activity"/>
    <property type="evidence" value="ECO:0007669"/>
    <property type="project" value="Ensembl"/>
</dbReference>
<dbReference type="GO" id="GO:0005811">
    <property type="term" value="C:lipid droplet"/>
    <property type="evidence" value="ECO:0007669"/>
    <property type="project" value="UniProtKB-SubCell"/>
</dbReference>
<gene>
    <name evidence="46" type="primary">LIPE</name>
</gene>
<comment type="catalytic activity">
    <reaction evidence="36">
        <text>all-trans-retinyl hexadecanoate + H2O = all-trans-retinol + hexadecanoate + H(+)</text>
        <dbReference type="Rhea" id="RHEA:13933"/>
        <dbReference type="ChEBI" id="CHEBI:7896"/>
        <dbReference type="ChEBI" id="CHEBI:15377"/>
        <dbReference type="ChEBI" id="CHEBI:15378"/>
        <dbReference type="ChEBI" id="CHEBI:17336"/>
        <dbReference type="ChEBI" id="CHEBI:17616"/>
    </reaction>
    <physiologicalReaction direction="left-to-right" evidence="36">
        <dbReference type="Rhea" id="RHEA:13934"/>
    </physiologicalReaction>
</comment>
<evidence type="ECO:0000256" key="34">
    <source>
        <dbReference type="ARBA" id="ARBA00048657"/>
    </source>
</evidence>
<dbReference type="GeneTree" id="ENSGT00730000111056"/>
<dbReference type="Ensembl" id="ENSMFAT00000065656.2">
    <property type="protein sequence ID" value="ENSMFAP00000015137.2"/>
    <property type="gene ID" value="ENSMFAG00000030784.2"/>
</dbReference>
<proteinExistence type="inferred from homology"/>
<dbReference type="GO" id="GO:0005901">
    <property type="term" value="C:caveola"/>
    <property type="evidence" value="ECO:0007669"/>
    <property type="project" value="UniProtKB-SubCell"/>
</dbReference>
<feature type="active site" evidence="42">
    <location>
        <position position="716"/>
    </location>
</feature>
<reference evidence="46" key="2">
    <citation type="submission" date="2025-08" db="UniProtKB">
        <authorList>
            <consortium name="Ensembl"/>
        </authorList>
    </citation>
    <scope>IDENTIFICATION</scope>
</reference>
<feature type="compositionally biased region" description="Polar residues" evidence="43">
    <location>
        <begin position="164"/>
        <end position="189"/>
    </location>
</feature>
<dbReference type="AlphaFoldDB" id="A0A2K5URY9"/>
<comment type="catalytic activity">
    <reaction evidence="35">
        <text>1,2-di-(9Z-octadecenoyl)-glycerol + H2O = (9Z-octadecenoyl)-glycerol + (9Z)-octadecenoate + H(+)</text>
        <dbReference type="Rhea" id="RHEA:38455"/>
        <dbReference type="ChEBI" id="CHEBI:15377"/>
        <dbReference type="ChEBI" id="CHEBI:15378"/>
        <dbReference type="ChEBI" id="CHEBI:30823"/>
        <dbReference type="ChEBI" id="CHEBI:52323"/>
        <dbReference type="ChEBI" id="CHEBI:75937"/>
    </reaction>
    <physiologicalReaction direction="left-to-right" evidence="35">
        <dbReference type="Rhea" id="RHEA:38456"/>
    </physiologicalReaction>
</comment>
<dbReference type="Gene3D" id="3.40.50.1820">
    <property type="entry name" value="alpha/beta hydrolase"/>
    <property type="match status" value="2"/>
</dbReference>
<dbReference type="InterPro" id="IPR002168">
    <property type="entry name" value="Lipase_GDXG_HIS_AS"/>
</dbReference>
<keyword evidence="14" id="KW-0963">Cytoplasm</keyword>
<dbReference type="Bgee" id="ENSMFAG00000030784">
    <property type="expression patterns" value="Expressed in bone marrow and 13 other cell types or tissues"/>
</dbReference>
<keyword evidence="17" id="KW-0551">Lipid droplet</keyword>
<evidence type="ECO:0000256" key="5">
    <source>
        <dbReference type="ARBA" id="ARBA00004502"/>
    </source>
</evidence>
<dbReference type="Pfam" id="PF07859">
    <property type="entry name" value="Abhydrolase_3"/>
    <property type="match status" value="2"/>
</dbReference>
<protein>
    <recommendedName>
        <fullName evidence="12">Hormone-sensitive lipase</fullName>
        <ecNumber evidence="11">3.1.1.23</ecNumber>
        <ecNumber evidence="10">3.1.1.79</ecNumber>
    </recommendedName>
    <alternativeName>
        <fullName evidence="26">Monoacylglycerol lipase LIPE</fullName>
    </alternativeName>
    <alternativeName>
        <fullName evidence="25">Retinyl ester hydrolase</fullName>
    </alternativeName>
</protein>
<evidence type="ECO:0000256" key="8">
    <source>
        <dbReference type="ARBA" id="ARBA00005189"/>
    </source>
</evidence>
<feature type="region of interest" description="Disordered" evidence="43">
    <location>
        <begin position="1"/>
        <end position="189"/>
    </location>
</feature>
<dbReference type="EC" id="3.1.1.23" evidence="11"/>
<evidence type="ECO:0000256" key="19">
    <source>
        <dbReference type="ARBA" id="ARBA00022963"/>
    </source>
</evidence>
<keyword evidence="22" id="KW-1207">Sterol metabolism</keyword>
<dbReference type="GO" id="GO:0047372">
    <property type="term" value="F:monoacylglycerol lipase activity"/>
    <property type="evidence" value="ECO:0007669"/>
    <property type="project" value="UniProtKB-EC"/>
</dbReference>
<feature type="compositionally biased region" description="Polar residues" evidence="43">
    <location>
        <begin position="98"/>
        <end position="120"/>
    </location>
</feature>
<evidence type="ECO:0000256" key="25">
    <source>
        <dbReference type="ARBA" id="ARBA00030031"/>
    </source>
</evidence>
<comment type="catalytic activity">
    <reaction evidence="28">
        <text>1-(9Z-octadecenoyl)-glycerol + H2O = glycerol + (9Z)-octadecenoate + H(+)</text>
        <dbReference type="Rhea" id="RHEA:38487"/>
        <dbReference type="ChEBI" id="CHEBI:15377"/>
        <dbReference type="ChEBI" id="CHEBI:15378"/>
        <dbReference type="ChEBI" id="CHEBI:17754"/>
        <dbReference type="ChEBI" id="CHEBI:30823"/>
        <dbReference type="ChEBI" id="CHEBI:75342"/>
    </reaction>
    <physiologicalReaction direction="left-to-right" evidence="28">
        <dbReference type="Rhea" id="RHEA:38488"/>
    </physiologicalReaction>
</comment>
<evidence type="ECO:0000256" key="23">
    <source>
        <dbReference type="ARBA" id="ARBA00023221"/>
    </source>
</evidence>
<comment type="catalytic activity">
    <reaction evidence="37">
        <text>2,3-di-(9Z)-octadecenoyl-sn-glycerol + H2O = 2-(9Z-octadecenoyl)-glycerol + (9Z)-octadecenoate + H(+)</text>
        <dbReference type="Rhea" id="RHEA:38383"/>
        <dbReference type="ChEBI" id="CHEBI:15377"/>
        <dbReference type="ChEBI" id="CHEBI:15378"/>
        <dbReference type="ChEBI" id="CHEBI:30823"/>
        <dbReference type="ChEBI" id="CHEBI:73990"/>
        <dbReference type="ChEBI" id="CHEBI:75824"/>
    </reaction>
    <physiologicalReaction direction="left-to-right" evidence="37">
        <dbReference type="Rhea" id="RHEA:38384"/>
    </physiologicalReaction>
</comment>
<evidence type="ECO:0000256" key="43">
    <source>
        <dbReference type="SAM" id="MobiDB-lite"/>
    </source>
</evidence>
<comment type="subunit">
    <text evidence="27">Monomer and homodimer. Interacts with CAVIN1 in the adipocyte cytoplasm. Interacts with PLIN5.</text>
</comment>
<name>A0A2K5URY9_MACFA</name>
<evidence type="ECO:0000256" key="38">
    <source>
        <dbReference type="ARBA" id="ARBA00049208"/>
    </source>
</evidence>
<evidence type="ECO:0000256" key="16">
    <source>
        <dbReference type="ARBA" id="ARBA00022553"/>
    </source>
</evidence>
<evidence type="ECO:0000256" key="28">
    <source>
        <dbReference type="ARBA" id="ARBA00047438"/>
    </source>
</evidence>
<keyword evidence="20" id="KW-0443">Lipid metabolism</keyword>
<dbReference type="GO" id="GO:0050253">
    <property type="term" value="F:retinyl-palmitate esterase activity"/>
    <property type="evidence" value="ECO:0007669"/>
    <property type="project" value="Ensembl"/>
</dbReference>
<keyword evidence="18" id="KW-0378">Hydrolase</keyword>
<evidence type="ECO:0000256" key="1">
    <source>
        <dbReference type="ARBA" id="ARBA00000803"/>
    </source>
</evidence>
<evidence type="ECO:0000256" key="14">
    <source>
        <dbReference type="ARBA" id="ARBA00022490"/>
    </source>
</evidence>
<comment type="catalytic activity">
    <reaction evidence="38">
        <text>a monoacylglycerol + H2O = glycerol + a fatty acid + H(+)</text>
        <dbReference type="Rhea" id="RHEA:15245"/>
        <dbReference type="ChEBI" id="CHEBI:15377"/>
        <dbReference type="ChEBI" id="CHEBI:15378"/>
        <dbReference type="ChEBI" id="CHEBI:17408"/>
        <dbReference type="ChEBI" id="CHEBI:17754"/>
        <dbReference type="ChEBI" id="CHEBI:28868"/>
        <dbReference type="EC" id="3.1.1.79"/>
    </reaction>
</comment>
<evidence type="ECO:0000256" key="20">
    <source>
        <dbReference type="ARBA" id="ARBA00023098"/>
    </source>
</evidence>
<keyword evidence="16" id="KW-0597">Phosphoprotein</keyword>
<dbReference type="PROSITE" id="PS01174">
    <property type="entry name" value="LIPASE_GDXG_SER"/>
    <property type="match status" value="1"/>
</dbReference>
<accession>A0A2K5URY9</accession>
<feature type="compositionally biased region" description="Basic and acidic residues" evidence="43">
    <location>
        <begin position="57"/>
        <end position="69"/>
    </location>
</feature>
<dbReference type="UniPathway" id="UPA00256"/>
<organism evidence="46 47">
    <name type="scientific">Macaca fascicularis</name>
    <name type="common">Crab-eating macaque</name>
    <name type="synonym">Cynomolgus monkey</name>
    <dbReference type="NCBI Taxonomy" id="9541"/>
    <lineage>
        <taxon>Eukaryota</taxon>
        <taxon>Metazoa</taxon>
        <taxon>Chordata</taxon>
        <taxon>Craniata</taxon>
        <taxon>Vertebrata</taxon>
        <taxon>Euteleostomi</taxon>
        <taxon>Mammalia</taxon>
        <taxon>Eutheria</taxon>
        <taxon>Euarchontoglires</taxon>
        <taxon>Primates</taxon>
        <taxon>Haplorrhini</taxon>
        <taxon>Catarrhini</taxon>
        <taxon>Cercopithecidae</taxon>
        <taxon>Cercopithecinae</taxon>
        <taxon>Macaca</taxon>
    </lineage>
</organism>
<evidence type="ECO:0000313" key="46">
    <source>
        <dbReference type="Ensembl" id="ENSMFAP00000015137.2"/>
    </source>
</evidence>
<dbReference type="PANTHER" id="PTHR23025:SF3">
    <property type="entry name" value="HORMONE-SENSITIVE LIPASE"/>
    <property type="match status" value="1"/>
</dbReference>
<keyword evidence="47" id="KW-1185">Reference proteome</keyword>
<dbReference type="PROSITE" id="PS01173">
    <property type="entry name" value="LIPASE_GDXG_HIS"/>
    <property type="match status" value="1"/>
</dbReference>
<comment type="catalytic activity">
    <reaction evidence="1">
        <text>a triacylglycerol + H2O = a diacylglycerol + a fatty acid + H(+)</text>
        <dbReference type="Rhea" id="RHEA:12044"/>
        <dbReference type="ChEBI" id="CHEBI:15377"/>
        <dbReference type="ChEBI" id="CHEBI:15378"/>
        <dbReference type="ChEBI" id="CHEBI:17855"/>
        <dbReference type="ChEBI" id="CHEBI:18035"/>
        <dbReference type="ChEBI" id="CHEBI:28868"/>
        <dbReference type="EC" id="3.1.1.79"/>
    </reaction>
</comment>
<dbReference type="GO" id="GO:0008203">
    <property type="term" value="P:cholesterol metabolic process"/>
    <property type="evidence" value="ECO:0007669"/>
    <property type="project" value="UniProtKB-KW"/>
</dbReference>
<evidence type="ECO:0000256" key="30">
    <source>
        <dbReference type="ARBA" id="ARBA00047476"/>
    </source>
</evidence>
<comment type="similarity">
    <text evidence="9">Belongs to the 'GDXG' lipolytic enzyme family.</text>
</comment>
<evidence type="ECO:0000256" key="27">
    <source>
        <dbReference type="ARBA" id="ARBA00046695"/>
    </source>
</evidence>
<dbReference type="EC" id="3.1.1.79" evidence="10"/>
<dbReference type="InterPro" id="IPR013094">
    <property type="entry name" value="AB_hydrolase_3"/>
</dbReference>
<dbReference type="GO" id="GO:0005829">
    <property type="term" value="C:cytosol"/>
    <property type="evidence" value="ECO:0007669"/>
    <property type="project" value="UniProtKB-SubCell"/>
</dbReference>
<comment type="catalytic activity">
    <reaction evidence="31">
        <text>cholesteryl (9Z-octadecenoate) + H2O = cholesterol + (9Z)-octadecenoate + H(+)</text>
        <dbReference type="Rhea" id="RHEA:33875"/>
        <dbReference type="ChEBI" id="CHEBI:15377"/>
        <dbReference type="ChEBI" id="CHEBI:15378"/>
        <dbReference type="ChEBI" id="CHEBI:16113"/>
        <dbReference type="ChEBI" id="CHEBI:30823"/>
        <dbReference type="ChEBI" id="CHEBI:46898"/>
    </reaction>
    <physiologicalReaction direction="left-to-right" evidence="31">
        <dbReference type="Rhea" id="RHEA:33876"/>
    </physiologicalReaction>
</comment>
<evidence type="ECO:0000256" key="7">
    <source>
        <dbReference type="ARBA" id="ARBA00004879"/>
    </source>
</evidence>
<evidence type="ECO:0000256" key="12">
    <source>
        <dbReference type="ARBA" id="ARBA00015845"/>
    </source>
</evidence>
<comment type="catalytic activity">
    <reaction evidence="34">
        <text>1,2-di-(9Z-octadecenoyl)-glycerol + (9Z)-octadecenoate + H(+) = 1,2,3-tri-(9Z-octadecenoyl)-glycerol + H2O</text>
        <dbReference type="Rhea" id="RHEA:38379"/>
        <dbReference type="ChEBI" id="CHEBI:15377"/>
        <dbReference type="ChEBI" id="CHEBI:15378"/>
        <dbReference type="ChEBI" id="CHEBI:30823"/>
        <dbReference type="ChEBI" id="CHEBI:52323"/>
        <dbReference type="ChEBI" id="CHEBI:53753"/>
    </reaction>
    <physiologicalReaction direction="right-to-left" evidence="34">
        <dbReference type="Rhea" id="RHEA:38381"/>
    </physiologicalReaction>
</comment>
<comment type="subcellular location">
    <subcellularLocation>
        <location evidence="3">Cell membrane</location>
    </subcellularLocation>
    <subcellularLocation>
        <location evidence="6">Cytoplasm</location>
        <location evidence="6">Cytosol</location>
    </subcellularLocation>
    <subcellularLocation>
        <location evidence="5">Lipid droplet</location>
    </subcellularLocation>
    <subcellularLocation>
        <location evidence="4">Membrane</location>
        <location evidence="4">Caveola</location>
    </subcellularLocation>
</comment>
<evidence type="ECO:0000256" key="11">
    <source>
        <dbReference type="ARBA" id="ARBA00013254"/>
    </source>
</evidence>
<dbReference type="InterPro" id="IPR029058">
    <property type="entry name" value="AB_hydrolase_fold"/>
</dbReference>
<dbReference type="FunFam" id="3.40.50.1820:FF:000110">
    <property type="entry name" value="Hormone-sensitive lipase"/>
    <property type="match status" value="1"/>
</dbReference>
<evidence type="ECO:0000256" key="39">
    <source>
        <dbReference type="ARBA" id="ARBA00049372"/>
    </source>
</evidence>
<dbReference type="SUPFAM" id="SSF53474">
    <property type="entry name" value="alpha/beta-Hydrolases"/>
    <property type="match status" value="1"/>
</dbReference>
<evidence type="ECO:0000256" key="21">
    <source>
        <dbReference type="ARBA" id="ARBA00023136"/>
    </source>
</evidence>
<feature type="domain" description="Alpha/beta hydrolase fold-3" evidence="45">
    <location>
        <begin position="639"/>
        <end position="786"/>
    </location>
</feature>
<evidence type="ECO:0000256" key="18">
    <source>
        <dbReference type="ARBA" id="ARBA00022801"/>
    </source>
</evidence>
<sequence>MEPGSKSASRPDWQPEPHQRPITTPEPEKTPIAQPESKTQQEPDSRQRPLTQQETPAQHDAESQKDPRAQQKSASQEEFLAPQKPAPQQSPHIKRVPLTQQEPASQQGPGLGKESTTQQEPALRERHVAQPGSGPGEPPPVQQEAESTPEAQAKPGAKREPSDLTESTSQETPEQSDQQTTPVQGAKSKQGSLIELGFLTKLQELSIQRSALEWKALSEWVTDSESESEVGSSSDTESLATMGGMVAQGVKLPFKRKSGYKVMSGYGGTSPHKKTSAQNHRHYQDTASKLIYNMDLHTMTQSLVTLAEDNIAFFSSQGPGETAQRLSGVFAGVREQALGLEPALGRLLGVAHLFDLDPETPANGYRSLVHTARCCVAHLLHKSRYVASNRRSIFFRTNHNLAELEAYLAALTQLRALVYYAQRLLVTNQPGVLFFEGDEGLTADFLREYVTLHKGCFYGRCLGFQFTPAIRPFLQTISIGLVSFGEHYKRNETGLSVAASSLFTSGRFAIDPELRGAEFERIIQNLDVHFWKAFWNITEMEVLSSLANMTSATVRVSRLLSLPPEAFEMPLTADPTLTVTISPPLAHTGPGPVLVRLISYDLREGQDSEELSSLVKSNGQRSLELWPRPQQAPRSQSLIVHFHGGGFVAQTSKSHEPYLKSWAQELGAPIISIDYSLAPLLSGHPPGRQSETPPQKKKHCSLLGSTGERICLAGDSAGGNLCFTVALRAAAYGVRVPDGIMAAYPATMLQPAASPSRLLSLMDPLLPLSVLSKCVSAYAGAKTEDHSNSDQKALGMIGLVRRDTALLLRDFRLGASSWLNSFLELSGRKSQKMSEPIAEPMRRSVSEAALAQPQGPLGTDSLKNLTLRDLSQRGNSETLSDTPEMSLSAETLSSSTPSDVNFLLPPEDAEEEAEAKNKLSPMDRGLGVNAAFPEGFHPRRSSQGATQMPLYSSPVVKNPFMSPLLAPDSMLKSLPPVHIVACALDPMLDDSVMFARRLRNLGQPVTLRVVEDLPHGFLTLAALCREAARPRSCAWSASALSSLRLPRPPAPPLV</sequence>
<evidence type="ECO:0000256" key="35">
    <source>
        <dbReference type="ARBA" id="ARBA00048674"/>
    </source>
</evidence>
<evidence type="ECO:0000313" key="47">
    <source>
        <dbReference type="Proteomes" id="UP000233100"/>
    </source>
</evidence>
<comment type="catalytic activity">
    <reaction evidence="2">
        <text>Hydrolyzes glycerol monoesters of long-chain fatty acids.</text>
        <dbReference type="EC" id="3.1.1.23"/>
    </reaction>
</comment>
<evidence type="ECO:0000256" key="40">
    <source>
        <dbReference type="ARBA" id="ARBA00049461"/>
    </source>
</evidence>
<keyword evidence="23" id="KW-0753">Steroid metabolism</keyword>
<evidence type="ECO:0000256" key="13">
    <source>
        <dbReference type="ARBA" id="ARBA00022475"/>
    </source>
</evidence>